<keyword evidence="2 8" id="KW-0349">Heme</keyword>
<dbReference type="InterPro" id="IPR001128">
    <property type="entry name" value="Cyt_P450"/>
</dbReference>
<accession>A0A1Y5S8T3</accession>
<sequence length="393" mass="43943">MKTLHQTPTAPEFVQDPYAFYRAARADGDLQFWADYGMPAAFTHAAVQSLLKDRRFGREVPPEMAKPGPAHLAPWLAIEATSLLEAEPPRHTRLRALVLRAFTSRAIGSLAPDIETLCHHLIDQFPDGPFDLLDAYCTQVPVITICRLLGVPEAMAPDLLKWSHDMVAMYQASRTRETEDAAARASTEFADFLRGYIDERRNDPRDDLITRLIAAEEEGEKLNTDELIGTCILLLNAGHEATVHALSNGVKTLLETGSVDTLFSNALDETVEEILRYDPPLHMFTRYAYEDVQLYGHDFKRGDQVALLLGAANRDPAIWSDPDRFDPTRHIQTNTSFGGGLHFCVGAPLARLELRIALPILFQRCPNLMLNAPPEYANTYHFHGLTRLEVSKG</sequence>
<dbReference type="EC" id="1.14.15.12" evidence="9"/>
<dbReference type="InterPro" id="IPR036396">
    <property type="entry name" value="Cyt_P450_sf"/>
</dbReference>
<evidence type="ECO:0000313" key="9">
    <source>
        <dbReference type="EMBL" id="SLN35086.1"/>
    </source>
</evidence>
<evidence type="ECO:0000313" key="10">
    <source>
        <dbReference type="Proteomes" id="UP000193077"/>
    </source>
</evidence>
<evidence type="ECO:0000256" key="3">
    <source>
        <dbReference type="ARBA" id="ARBA00022723"/>
    </source>
</evidence>
<comment type="similarity">
    <text evidence="1 8">Belongs to the cytochrome P450 family.</text>
</comment>
<evidence type="ECO:0000256" key="1">
    <source>
        <dbReference type="ARBA" id="ARBA00010617"/>
    </source>
</evidence>
<gene>
    <name evidence="9" type="primary">bioI_1</name>
    <name evidence="9" type="ORF">TRL7639_01633</name>
</gene>
<dbReference type="PANTHER" id="PTHR46696:SF1">
    <property type="entry name" value="CYTOCHROME P450 YJIB-RELATED"/>
    <property type="match status" value="1"/>
</dbReference>
<dbReference type="InterPro" id="IPR002397">
    <property type="entry name" value="Cyt_P450_B"/>
</dbReference>
<comment type="function">
    <text evidence="7">Cytochromes P450 are a group of heme-thiolate monooxygenases. They oxidize a variety of structurally unrelated compounds, including steroids, fatty acids, and xenobiotics.</text>
</comment>
<dbReference type="GO" id="GO:0020037">
    <property type="term" value="F:heme binding"/>
    <property type="evidence" value="ECO:0007669"/>
    <property type="project" value="InterPro"/>
</dbReference>
<dbReference type="GO" id="GO:0005506">
    <property type="term" value="F:iron ion binding"/>
    <property type="evidence" value="ECO:0007669"/>
    <property type="project" value="InterPro"/>
</dbReference>
<evidence type="ECO:0000256" key="8">
    <source>
        <dbReference type="RuleBase" id="RU000461"/>
    </source>
</evidence>
<dbReference type="RefSeq" id="WP_085795217.1">
    <property type="nucleotide sequence ID" value="NZ_FWFO01000001.1"/>
</dbReference>
<dbReference type="Pfam" id="PF00067">
    <property type="entry name" value="p450"/>
    <property type="match status" value="1"/>
</dbReference>
<protein>
    <submittedName>
        <fullName evidence="9">Biotin biosynthesis cytochrome P450</fullName>
        <ecNumber evidence="9">1.14.15.12</ecNumber>
    </submittedName>
</protein>
<keyword evidence="6 8" id="KW-0503">Monooxygenase</keyword>
<evidence type="ECO:0000256" key="4">
    <source>
        <dbReference type="ARBA" id="ARBA00023002"/>
    </source>
</evidence>
<dbReference type="AlphaFoldDB" id="A0A1Y5S8T3"/>
<dbReference type="PROSITE" id="PS00086">
    <property type="entry name" value="CYTOCHROME_P450"/>
    <property type="match status" value="1"/>
</dbReference>
<proteinExistence type="inferred from homology"/>
<dbReference type="InterPro" id="IPR017972">
    <property type="entry name" value="Cyt_P450_CS"/>
</dbReference>
<dbReference type="GO" id="GO:0004497">
    <property type="term" value="F:monooxygenase activity"/>
    <property type="evidence" value="ECO:0007669"/>
    <property type="project" value="UniProtKB-KW"/>
</dbReference>
<dbReference type="CDD" id="cd20625">
    <property type="entry name" value="CYP164-like"/>
    <property type="match status" value="1"/>
</dbReference>
<evidence type="ECO:0000256" key="6">
    <source>
        <dbReference type="ARBA" id="ARBA00023033"/>
    </source>
</evidence>
<dbReference type="Gene3D" id="1.10.630.10">
    <property type="entry name" value="Cytochrome P450"/>
    <property type="match status" value="1"/>
</dbReference>
<dbReference type="SUPFAM" id="SSF48264">
    <property type="entry name" value="Cytochrome P450"/>
    <property type="match status" value="1"/>
</dbReference>
<name>A0A1Y5S8T3_9RHOB</name>
<evidence type="ECO:0000256" key="2">
    <source>
        <dbReference type="ARBA" id="ARBA00022617"/>
    </source>
</evidence>
<dbReference type="PRINTS" id="PR00359">
    <property type="entry name" value="BP450"/>
</dbReference>
<evidence type="ECO:0000256" key="7">
    <source>
        <dbReference type="ARBA" id="ARBA00043906"/>
    </source>
</evidence>
<keyword evidence="4 8" id="KW-0560">Oxidoreductase</keyword>
<reference evidence="9 10" key="1">
    <citation type="submission" date="2017-03" db="EMBL/GenBank/DDBJ databases">
        <authorList>
            <person name="Afonso C.L."/>
            <person name="Miller P.J."/>
            <person name="Scott M.A."/>
            <person name="Spackman E."/>
            <person name="Goraichik I."/>
            <person name="Dimitrov K.M."/>
            <person name="Suarez D.L."/>
            <person name="Swayne D.E."/>
        </authorList>
    </citation>
    <scope>NUCLEOTIDE SEQUENCE [LARGE SCALE GENOMIC DNA]</scope>
    <source>
        <strain evidence="9 10">CECT 7639</strain>
    </source>
</reference>
<dbReference type="EMBL" id="FWFO01000001">
    <property type="protein sequence ID" value="SLN35086.1"/>
    <property type="molecule type" value="Genomic_DNA"/>
</dbReference>
<evidence type="ECO:0000256" key="5">
    <source>
        <dbReference type="ARBA" id="ARBA00023004"/>
    </source>
</evidence>
<dbReference type="FunFam" id="1.10.630.10:FF:000018">
    <property type="entry name" value="Cytochrome P450 monooxygenase"/>
    <property type="match status" value="1"/>
</dbReference>
<organism evidence="9 10">
    <name type="scientific">Falsiruegeria litorea R37</name>
    <dbReference type="NCBI Taxonomy" id="1200284"/>
    <lineage>
        <taxon>Bacteria</taxon>
        <taxon>Pseudomonadati</taxon>
        <taxon>Pseudomonadota</taxon>
        <taxon>Alphaproteobacteria</taxon>
        <taxon>Rhodobacterales</taxon>
        <taxon>Roseobacteraceae</taxon>
        <taxon>Falsiruegeria</taxon>
    </lineage>
</organism>
<dbReference type="Proteomes" id="UP000193077">
    <property type="component" value="Unassembled WGS sequence"/>
</dbReference>
<keyword evidence="10" id="KW-1185">Reference proteome</keyword>
<dbReference type="PANTHER" id="PTHR46696">
    <property type="entry name" value="P450, PUTATIVE (EUROFUNG)-RELATED"/>
    <property type="match status" value="1"/>
</dbReference>
<keyword evidence="5 8" id="KW-0408">Iron</keyword>
<keyword evidence="3 8" id="KW-0479">Metal-binding</keyword>
<dbReference type="OrthoDB" id="9801155at2"/>
<dbReference type="GO" id="GO:0016705">
    <property type="term" value="F:oxidoreductase activity, acting on paired donors, with incorporation or reduction of molecular oxygen"/>
    <property type="evidence" value="ECO:0007669"/>
    <property type="project" value="InterPro"/>
</dbReference>